<evidence type="ECO:0000256" key="1">
    <source>
        <dbReference type="ARBA" id="ARBA00001974"/>
    </source>
</evidence>
<dbReference type="AlphaFoldDB" id="A0A916TWC0"/>
<comment type="cofactor">
    <cofactor evidence="1">
        <name>FAD</name>
        <dbReference type="ChEBI" id="CHEBI:57692"/>
    </cofactor>
</comment>
<dbReference type="InterPro" id="IPR002938">
    <property type="entry name" value="FAD-bd"/>
</dbReference>
<dbReference type="Gene3D" id="3.30.9.10">
    <property type="entry name" value="D-Amino Acid Oxidase, subunit A, domain 2"/>
    <property type="match status" value="1"/>
</dbReference>
<reference evidence="5" key="2">
    <citation type="submission" date="2020-09" db="EMBL/GenBank/DDBJ databases">
        <authorList>
            <person name="Sun Q."/>
            <person name="Zhou Y."/>
        </authorList>
    </citation>
    <scope>NUCLEOTIDE SEQUENCE</scope>
    <source>
        <strain evidence="5">CGMCC 1.15095</strain>
    </source>
</reference>
<dbReference type="InterPro" id="IPR050641">
    <property type="entry name" value="RIFMO-like"/>
</dbReference>
<dbReference type="InterPro" id="IPR036188">
    <property type="entry name" value="FAD/NAD-bd_sf"/>
</dbReference>
<evidence type="ECO:0000256" key="2">
    <source>
        <dbReference type="ARBA" id="ARBA00022630"/>
    </source>
</evidence>
<feature type="domain" description="FAD-binding" evidence="4">
    <location>
        <begin position="53"/>
        <end position="304"/>
    </location>
</feature>
<dbReference type="PRINTS" id="PR00420">
    <property type="entry name" value="RNGMNOXGNASE"/>
</dbReference>
<evidence type="ECO:0000256" key="3">
    <source>
        <dbReference type="ARBA" id="ARBA00022827"/>
    </source>
</evidence>
<dbReference type="GO" id="GO:0016709">
    <property type="term" value="F:oxidoreductase activity, acting on paired donors, with incorporation or reduction of molecular oxygen, NAD(P)H as one donor, and incorporation of one atom of oxygen"/>
    <property type="evidence" value="ECO:0007669"/>
    <property type="project" value="UniProtKB-ARBA"/>
</dbReference>
<dbReference type="PANTHER" id="PTHR43004:SF19">
    <property type="entry name" value="BINDING MONOOXYGENASE, PUTATIVE (JCVI)-RELATED"/>
    <property type="match status" value="1"/>
</dbReference>
<proteinExistence type="predicted"/>
<dbReference type="GO" id="GO:0071949">
    <property type="term" value="F:FAD binding"/>
    <property type="evidence" value="ECO:0007669"/>
    <property type="project" value="InterPro"/>
</dbReference>
<dbReference type="SUPFAM" id="SSF51905">
    <property type="entry name" value="FAD/NAD(P)-binding domain"/>
    <property type="match status" value="1"/>
</dbReference>
<protein>
    <submittedName>
        <fullName evidence="5">Monooxygenase</fullName>
    </submittedName>
</protein>
<dbReference type="Pfam" id="PF01494">
    <property type="entry name" value="FAD_binding_3"/>
    <property type="match status" value="1"/>
</dbReference>
<evidence type="ECO:0000259" key="4">
    <source>
        <dbReference type="Pfam" id="PF01494"/>
    </source>
</evidence>
<dbReference type="Proteomes" id="UP000608154">
    <property type="component" value="Unassembled WGS sequence"/>
</dbReference>
<dbReference type="Gene3D" id="3.40.30.120">
    <property type="match status" value="1"/>
</dbReference>
<organism evidence="5 6">
    <name type="scientific">Novosphingobium endophyticum</name>
    <dbReference type="NCBI Taxonomy" id="1955250"/>
    <lineage>
        <taxon>Bacteria</taxon>
        <taxon>Pseudomonadati</taxon>
        <taxon>Pseudomonadota</taxon>
        <taxon>Alphaproteobacteria</taxon>
        <taxon>Sphingomonadales</taxon>
        <taxon>Sphingomonadaceae</taxon>
        <taxon>Novosphingobium</taxon>
    </lineage>
</organism>
<keyword evidence="2" id="KW-0285">Flavoprotein</keyword>
<keyword evidence="6" id="KW-1185">Reference proteome</keyword>
<evidence type="ECO:0000313" key="6">
    <source>
        <dbReference type="Proteomes" id="UP000608154"/>
    </source>
</evidence>
<dbReference type="Pfam" id="PF21274">
    <property type="entry name" value="Rng_hyd_C"/>
    <property type="match status" value="1"/>
</dbReference>
<gene>
    <name evidence="5" type="primary">cadA</name>
    <name evidence="5" type="ORF">GCM10011494_34790</name>
</gene>
<name>A0A916TWC0_9SPHN</name>
<dbReference type="EMBL" id="BMHK01000035">
    <property type="protein sequence ID" value="GGC12955.1"/>
    <property type="molecule type" value="Genomic_DNA"/>
</dbReference>
<accession>A0A916TWC0</accession>
<keyword evidence="5" id="KW-0560">Oxidoreductase</keyword>
<dbReference type="Gene3D" id="3.50.50.60">
    <property type="entry name" value="FAD/NAD(P)-binding domain"/>
    <property type="match status" value="1"/>
</dbReference>
<dbReference type="PANTHER" id="PTHR43004">
    <property type="entry name" value="TRK SYSTEM POTASSIUM UPTAKE PROTEIN"/>
    <property type="match status" value="1"/>
</dbReference>
<keyword evidence="3" id="KW-0274">FAD</keyword>
<sequence>MAHFRRWGLAEQVRRASPLPDSYPRDIIFATRLFGQELARFQNAFFGDQQLRDERFPEAAQWIPQYKIEAVLREAIATKPRTSLLFGHRLCRLRQDEDGVVATVERDGEEVELRARYLVGADGGRSEVRTQIDARMEGDAAYMRNFLAVYRAPGLSQRVPLSRAISYWLVNPDAPAVTGPMDEDDLWFFSTQLKGDTPAYDLDEARRRIGLAIGADVPFDILETDTWSAHRLLANRYRLKRVFLAGDACHLHPPMGGYGMNMGIGDAVDLGWKLAAVLNGWGGEVLLDSYEAERRAVARLVIEEAAENYSFVTHHMVREAMEGDDPSCAAIRNEIGRSITAGKAREFHAINVVLGLRYESQVIVADGMVAPTWDPMVYLPDARPGGLAPHHWLADGSSLYDHFGTDFTLLALDGAQADEVARLEAAADRLGMPLTVVRLAGDPALRTLYGAEMTLIRPDQHVAWRADCLDHDPAYLVARISGVEPAIPETST</sequence>
<dbReference type="NCBIfam" id="NF004780">
    <property type="entry name" value="PRK06126.1"/>
    <property type="match status" value="1"/>
</dbReference>
<keyword evidence="5" id="KW-0503">Monooxygenase</keyword>
<reference evidence="5" key="1">
    <citation type="journal article" date="2014" name="Int. J. Syst. Evol. Microbiol.">
        <title>Complete genome sequence of Corynebacterium casei LMG S-19264T (=DSM 44701T), isolated from a smear-ripened cheese.</title>
        <authorList>
            <consortium name="US DOE Joint Genome Institute (JGI-PGF)"/>
            <person name="Walter F."/>
            <person name="Albersmeier A."/>
            <person name="Kalinowski J."/>
            <person name="Ruckert C."/>
        </authorList>
    </citation>
    <scope>NUCLEOTIDE SEQUENCE</scope>
    <source>
        <strain evidence="5">CGMCC 1.15095</strain>
    </source>
</reference>
<comment type="caution">
    <text evidence="5">The sequence shown here is derived from an EMBL/GenBank/DDBJ whole genome shotgun (WGS) entry which is preliminary data.</text>
</comment>
<evidence type="ECO:0000313" key="5">
    <source>
        <dbReference type="EMBL" id="GGC12955.1"/>
    </source>
</evidence>